<accession>A0A9P6X6Z4</accession>
<proteinExistence type="predicted"/>
<dbReference type="SMART" id="SM00264">
    <property type="entry name" value="BAG"/>
    <property type="match status" value="1"/>
</dbReference>
<dbReference type="InterPro" id="IPR003103">
    <property type="entry name" value="BAG_domain"/>
</dbReference>
<dbReference type="Pfam" id="PF00240">
    <property type="entry name" value="ubiquitin"/>
    <property type="match status" value="1"/>
</dbReference>
<dbReference type="Gene3D" id="3.10.20.90">
    <property type="entry name" value="Phosphatidylinositol 3-kinase Catalytic Subunit, Chain A, domain 1"/>
    <property type="match status" value="1"/>
</dbReference>
<dbReference type="InterPro" id="IPR039773">
    <property type="entry name" value="BAG_chaperone_regulator"/>
</dbReference>
<dbReference type="InterPro" id="IPR036533">
    <property type="entry name" value="BAG_dom_sf"/>
</dbReference>
<dbReference type="GO" id="GO:0005829">
    <property type="term" value="C:cytosol"/>
    <property type="evidence" value="ECO:0007669"/>
    <property type="project" value="TreeGrafter"/>
</dbReference>
<reference evidence="5" key="1">
    <citation type="journal article" date="2020" name="Microb. Genom.">
        <title>Genetic diversity of clinical and environmental Mucorales isolates obtained from an investigation of mucormycosis cases among solid organ transplant recipients.</title>
        <authorList>
            <person name="Nguyen M.H."/>
            <person name="Kaul D."/>
            <person name="Muto C."/>
            <person name="Cheng S.J."/>
            <person name="Richter R.A."/>
            <person name="Bruno V.M."/>
            <person name="Liu G."/>
            <person name="Beyhan S."/>
            <person name="Sundermann A.J."/>
            <person name="Mounaud S."/>
            <person name="Pasculle A.W."/>
            <person name="Nierman W.C."/>
            <person name="Driscoll E."/>
            <person name="Cumbie R."/>
            <person name="Clancy C.J."/>
            <person name="Dupont C.L."/>
        </authorList>
    </citation>
    <scope>NUCLEOTIDE SEQUENCE</scope>
    <source>
        <strain evidence="5">GL11</strain>
    </source>
</reference>
<protein>
    <recommendedName>
        <fullName evidence="7">BAG domain-containing protein</fullName>
    </recommendedName>
</protein>
<feature type="domain" description="Ubiquitin-like" evidence="3">
    <location>
        <begin position="1"/>
        <end position="83"/>
    </location>
</feature>
<dbReference type="SUPFAM" id="SSF54236">
    <property type="entry name" value="Ubiquitin-like"/>
    <property type="match status" value="1"/>
</dbReference>
<dbReference type="EMBL" id="JAANQT010001070">
    <property type="protein sequence ID" value="KAG1306763.1"/>
    <property type="molecule type" value="Genomic_DNA"/>
</dbReference>
<dbReference type="Pfam" id="PF02179">
    <property type="entry name" value="BAG"/>
    <property type="match status" value="1"/>
</dbReference>
<dbReference type="GO" id="GO:0051087">
    <property type="term" value="F:protein-folding chaperone binding"/>
    <property type="evidence" value="ECO:0007669"/>
    <property type="project" value="InterPro"/>
</dbReference>
<evidence type="ECO:0000313" key="5">
    <source>
        <dbReference type="EMBL" id="KAG1306763.1"/>
    </source>
</evidence>
<dbReference type="OrthoDB" id="417450at2759"/>
<feature type="region of interest" description="Disordered" evidence="2">
    <location>
        <begin position="83"/>
        <end position="106"/>
    </location>
</feature>
<gene>
    <name evidence="5" type="ORF">G6F64_007340</name>
</gene>
<dbReference type="PANTHER" id="PTHR12329:SF16">
    <property type="entry name" value="BAG FAMILY MOLECULAR CHAPERONE REGULATOR 1"/>
    <property type="match status" value="1"/>
</dbReference>
<dbReference type="AlphaFoldDB" id="A0A9P6X6Z4"/>
<dbReference type="SUPFAM" id="SSF63491">
    <property type="entry name" value="BAG domain"/>
    <property type="match status" value="1"/>
</dbReference>
<evidence type="ECO:0000256" key="1">
    <source>
        <dbReference type="ARBA" id="ARBA00023186"/>
    </source>
</evidence>
<dbReference type="GO" id="GO:0000774">
    <property type="term" value="F:adenyl-nucleotide exchange factor activity"/>
    <property type="evidence" value="ECO:0007669"/>
    <property type="project" value="TreeGrafter"/>
</dbReference>
<evidence type="ECO:0000259" key="4">
    <source>
        <dbReference type="PROSITE" id="PS51035"/>
    </source>
</evidence>
<keyword evidence="1" id="KW-0143">Chaperone</keyword>
<dbReference type="GO" id="GO:0016020">
    <property type="term" value="C:membrane"/>
    <property type="evidence" value="ECO:0007669"/>
    <property type="project" value="TreeGrafter"/>
</dbReference>
<dbReference type="PANTHER" id="PTHR12329">
    <property type="entry name" value="BCL2-ASSOCIATED ATHANOGENE"/>
    <property type="match status" value="1"/>
</dbReference>
<keyword evidence="6" id="KW-1185">Reference proteome</keyword>
<dbReference type="GO" id="GO:0050821">
    <property type="term" value="P:protein stabilization"/>
    <property type="evidence" value="ECO:0007669"/>
    <property type="project" value="TreeGrafter"/>
</dbReference>
<dbReference type="GO" id="GO:0005634">
    <property type="term" value="C:nucleus"/>
    <property type="evidence" value="ECO:0007669"/>
    <property type="project" value="TreeGrafter"/>
</dbReference>
<dbReference type="PROSITE" id="PS51035">
    <property type="entry name" value="BAG"/>
    <property type="match status" value="1"/>
</dbReference>
<comment type="caution">
    <text evidence="5">The sequence shown here is derived from an EMBL/GenBank/DDBJ whole genome shotgun (WGS) entry which is preliminary data.</text>
</comment>
<dbReference type="PROSITE" id="PS50053">
    <property type="entry name" value="UBIQUITIN_2"/>
    <property type="match status" value="1"/>
</dbReference>
<dbReference type="Gene3D" id="1.20.58.120">
    <property type="entry name" value="BAG domain"/>
    <property type="match status" value="1"/>
</dbReference>
<dbReference type="InterPro" id="IPR000626">
    <property type="entry name" value="Ubiquitin-like_dom"/>
</dbReference>
<evidence type="ECO:0000313" key="6">
    <source>
        <dbReference type="Proteomes" id="UP000716291"/>
    </source>
</evidence>
<feature type="domain" description="BAG" evidence="4">
    <location>
        <begin position="144"/>
        <end position="210"/>
    </location>
</feature>
<evidence type="ECO:0000256" key="2">
    <source>
        <dbReference type="SAM" id="MobiDB-lite"/>
    </source>
</evidence>
<organism evidence="5 6">
    <name type="scientific">Rhizopus oryzae</name>
    <name type="common">Mucormycosis agent</name>
    <name type="synonym">Rhizopus arrhizus var. delemar</name>
    <dbReference type="NCBI Taxonomy" id="64495"/>
    <lineage>
        <taxon>Eukaryota</taxon>
        <taxon>Fungi</taxon>
        <taxon>Fungi incertae sedis</taxon>
        <taxon>Mucoromycota</taxon>
        <taxon>Mucoromycotina</taxon>
        <taxon>Mucoromycetes</taxon>
        <taxon>Mucorales</taxon>
        <taxon>Mucorineae</taxon>
        <taxon>Rhizopodaceae</taxon>
        <taxon>Rhizopus</taxon>
    </lineage>
</organism>
<sequence>MSVVIKVSWQGKEFPVEYNSVQELKQATVKDLKEYCSRMTGIDSHKINLLAFGAVMNNDNLPLSIYGIHPGCHITLKLKNSGHKEQGFKDRDHHRRSDKVNETREHIRSKEEEVALERLESIKKKIESDIAPQLKQYEKDIKCFITQPIKTEKEKNKQIYTAAYLGEQLMHILFDLDSISCKQDHLDARQTRKETVKIAQTLLDRIDEIKSILKSFVVERQ</sequence>
<dbReference type="Proteomes" id="UP000716291">
    <property type="component" value="Unassembled WGS sequence"/>
</dbReference>
<evidence type="ECO:0000259" key="3">
    <source>
        <dbReference type="PROSITE" id="PS50053"/>
    </source>
</evidence>
<evidence type="ECO:0008006" key="7">
    <source>
        <dbReference type="Google" id="ProtNLM"/>
    </source>
</evidence>
<dbReference type="InterPro" id="IPR029071">
    <property type="entry name" value="Ubiquitin-like_domsf"/>
</dbReference>
<dbReference type="CDD" id="cd17039">
    <property type="entry name" value="Ubl_ubiquitin_like"/>
    <property type="match status" value="1"/>
</dbReference>
<name>A0A9P6X6Z4_RHIOR</name>